<dbReference type="InterPro" id="IPR037523">
    <property type="entry name" value="VOC_core"/>
</dbReference>
<name>A0ABV2T289_9BACT</name>
<proteinExistence type="predicted"/>
<evidence type="ECO:0000313" key="3">
    <source>
        <dbReference type="Proteomes" id="UP001549749"/>
    </source>
</evidence>
<dbReference type="Pfam" id="PF00903">
    <property type="entry name" value="Glyoxalase"/>
    <property type="match status" value="2"/>
</dbReference>
<dbReference type="EMBL" id="JBEXAC010000001">
    <property type="protein sequence ID" value="MET6997143.1"/>
    <property type="molecule type" value="Genomic_DNA"/>
</dbReference>
<dbReference type="SUPFAM" id="SSF54593">
    <property type="entry name" value="Glyoxalase/Bleomycin resistance protein/Dihydroxybiphenyl dioxygenase"/>
    <property type="match status" value="1"/>
</dbReference>
<feature type="domain" description="VOC" evidence="1">
    <location>
        <begin position="154"/>
        <end position="273"/>
    </location>
</feature>
<dbReference type="InterPro" id="IPR004360">
    <property type="entry name" value="Glyas_Fos-R_dOase_dom"/>
</dbReference>
<dbReference type="InterPro" id="IPR052537">
    <property type="entry name" value="Extradiol_RC_dioxygenase"/>
</dbReference>
<reference evidence="2 3" key="1">
    <citation type="submission" date="2024-06" db="EMBL/GenBank/DDBJ databases">
        <title>Chitinophaga defluvii sp. nov., isolated from municipal sewage.</title>
        <authorList>
            <person name="Zhang L."/>
        </authorList>
    </citation>
    <scope>NUCLEOTIDE SEQUENCE [LARGE SCALE GENOMIC DNA]</scope>
    <source>
        <strain evidence="2 3">H8</strain>
    </source>
</reference>
<comment type="caution">
    <text evidence="2">The sequence shown here is derived from an EMBL/GenBank/DDBJ whole genome shotgun (WGS) entry which is preliminary data.</text>
</comment>
<dbReference type="PANTHER" id="PTHR36110:SF2">
    <property type="entry name" value="RING-CLEAVING DIOXYGENASE MHQE-RELATED"/>
    <property type="match status" value="1"/>
</dbReference>
<sequence length="311" mass="35415">MEDKITGIHHITAIAGNAKRNYDFYTQVLGLRFVKKTVNFDDPHTYHFYYGDEVGTPGSILTFFPWEDIMTGRRGTHMATEIGYSIPEGSIDFWIKRFEERNILYNKPSQKFGDLYLTFLDPDGLKLELTVTEKPDNRQPWETSAVTAANATRGFHHVTLTLEDVQPTADLLVSLFGFNLLKHSANRYRFESPAGENGTFIDLVEAKGEPRGHVAGGTIHHVAFRVKDDETQLRFREKIERMGLNPTPQLDRKYFKSIYFREPGGVLFELATDGPGFTVDEPKALLGSQLMLPPEFEARREEILGQLPKLD</sequence>
<dbReference type="Proteomes" id="UP001549749">
    <property type="component" value="Unassembled WGS sequence"/>
</dbReference>
<feature type="domain" description="VOC" evidence="1">
    <location>
        <begin position="7"/>
        <end position="132"/>
    </location>
</feature>
<dbReference type="PROSITE" id="PS51819">
    <property type="entry name" value="VOC"/>
    <property type="match status" value="2"/>
</dbReference>
<dbReference type="CDD" id="cd08346">
    <property type="entry name" value="PcpA_N_like"/>
    <property type="match status" value="1"/>
</dbReference>
<keyword evidence="2" id="KW-0560">Oxidoreductase</keyword>
<gene>
    <name evidence="2" type="ORF">ABR189_07170</name>
</gene>
<dbReference type="CDD" id="cd08347">
    <property type="entry name" value="PcpA_C_like"/>
    <property type="match status" value="1"/>
</dbReference>
<accession>A0ABV2T289</accession>
<keyword evidence="2" id="KW-0223">Dioxygenase</keyword>
<protein>
    <submittedName>
        <fullName evidence="2">Ring-cleaving dioxygenase</fullName>
    </submittedName>
</protein>
<organism evidence="2 3">
    <name type="scientific">Chitinophaga defluvii</name>
    <dbReference type="NCBI Taxonomy" id="3163343"/>
    <lineage>
        <taxon>Bacteria</taxon>
        <taxon>Pseudomonadati</taxon>
        <taxon>Bacteroidota</taxon>
        <taxon>Chitinophagia</taxon>
        <taxon>Chitinophagales</taxon>
        <taxon>Chitinophagaceae</taxon>
        <taxon>Chitinophaga</taxon>
    </lineage>
</organism>
<dbReference type="PANTHER" id="PTHR36110">
    <property type="entry name" value="RING-CLEAVING DIOXYGENASE MHQE-RELATED"/>
    <property type="match status" value="1"/>
</dbReference>
<evidence type="ECO:0000313" key="2">
    <source>
        <dbReference type="EMBL" id="MET6997143.1"/>
    </source>
</evidence>
<keyword evidence="3" id="KW-1185">Reference proteome</keyword>
<evidence type="ECO:0000259" key="1">
    <source>
        <dbReference type="PROSITE" id="PS51819"/>
    </source>
</evidence>
<dbReference type="Gene3D" id="3.10.180.10">
    <property type="entry name" value="2,3-Dihydroxybiphenyl 1,2-Dioxygenase, domain 1"/>
    <property type="match status" value="2"/>
</dbReference>
<dbReference type="InterPro" id="IPR029068">
    <property type="entry name" value="Glyas_Bleomycin-R_OHBP_Dase"/>
</dbReference>
<dbReference type="RefSeq" id="WP_354659782.1">
    <property type="nucleotide sequence ID" value="NZ_JBEXAC010000001.1"/>
</dbReference>
<dbReference type="GO" id="GO:0051213">
    <property type="term" value="F:dioxygenase activity"/>
    <property type="evidence" value="ECO:0007669"/>
    <property type="project" value="UniProtKB-KW"/>
</dbReference>